<evidence type="ECO:0000256" key="1">
    <source>
        <dbReference type="SAM" id="MobiDB-lite"/>
    </source>
</evidence>
<dbReference type="EMBL" id="BGZK01000838">
    <property type="protein sequence ID" value="GBP62333.1"/>
    <property type="molecule type" value="Genomic_DNA"/>
</dbReference>
<keyword evidence="3" id="KW-1185">Reference proteome</keyword>
<evidence type="ECO:0000313" key="2">
    <source>
        <dbReference type="EMBL" id="GBP62333.1"/>
    </source>
</evidence>
<accession>A0A4C1XGM5</accession>
<proteinExistence type="predicted"/>
<reference evidence="2 3" key="1">
    <citation type="journal article" date="2019" name="Commun. Biol.">
        <title>The bagworm genome reveals a unique fibroin gene that provides high tensile strength.</title>
        <authorList>
            <person name="Kono N."/>
            <person name="Nakamura H."/>
            <person name="Ohtoshi R."/>
            <person name="Tomita M."/>
            <person name="Numata K."/>
            <person name="Arakawa K."/>
        </authorList>
    </citation>
    <scope>NUCLEOTIDE SEQUENCE [LARGE SCALE GENOMIC DNA]</scope>
</reference>
<sequence length="81" mass="9527">MSFSLIPPRVPEKKGLGRQTDGQESDPIRVPFFPFETDGHDETIRVSFLPFWLRTLKMELFQDSPNEDFEKFYNVCETPPF</sequence>
<dbReference type="AlphaFoldDB" id="A0A4C1XGM5"/>
<evidence type="ECO:0000313" key="3">
    <source>
        <dbReference type="Proteomes" id="UP000299102"/>
    </source>
</evidence>
<gene>
    <name evidence="2" type="ORF">EVAR_48506_1</name>
</gene>
<dbReference type="Proteomes" id="UP000299102">
    <property type="component" value="Unassembled WGS sequence"/>
</dbReference>
<feature type="region of interest" description="Disordered" evidence="1">
    <location>
        <begin position="1"/>
        <end position="29"/>
    </location>
</feature>
<protein>
    <submittedName>
        <fullName evidence="2">Uncharacterized protein</fullName>
    </submittedName>
</protein>
<dbReference type="OrthoDB" id="7506691at2759"/>
<comment type="caution">
    <text evidence="2">The sequence shown here is derived from an EMBL/GenBank/DDBJ whole genome shotgun (WGS) entry which is preliminary data.</text>
</comment>
<organism evidence="2 3">
    <name type="scientific">Eumeta variegata</name>
    <name type="common">Bagworm moth</name>
    <name type="synonym">Eumeta japonica</name>
    <dbReference type="NCBI Taxonomy" id="151549"/>
    <lineage>
        <taxon>Eukaryota</taxon>
        <taxon>Metazoa</taxon>
        <taxon>Ecdysozoa</taxon>
        <taxon>Arthropoda</taxon>
        <taxon>Hexapoda</taxon>
        <taxon>Insecta</taxon>
        <taxon>Pterygota</taxon>
        <taxon>Neoptera</taxon>
        <taxon>Endopterygota</taxon>
        <taxon>Lepidoptera</taxon>
        <taxon>Glossata</taxon>
        <taxon>Ditrysia</taxon>
        <taxon>Tineoidea</taxon>
        <taxon>Psychidae</taxon>
        <taxon>Oiketicinae</taxon>
        <taxon>Eumeta</taxon>
    </lineage>
</organism>
<name>A0A4C1XGM5_EUMVA</name>